<evidence type="ECO:0000259" key="5">
    <source>
        <dbReference type="PROSITE" id="PS50072"/>
    </source>
</evidence>
<dbReference type="AlphaFoldDB" id="A0A7J6UZ57"/>
<gene>
    <name evidence="6" type="ORF">FRX31_032494</name>
</gene>
<organism evidence="6 7">
    <name type="scientific">Thalictrum thalictroides</name>
    <name type="common">Rue-anemone</name>
    <name type="synonym">Anemone thalictroides</name>
    <dbReference type="NCBI Taxonomy" id="46969"/>
    <lineage>
        <taxon>Eukaryota</taxon>
        <taxon>Viridiplantae</taxon>
        <taxon>Streptophyta</taxon>
        <taxon>Embryophyta</taxon>
        <taxon>Tracheophyta</taxon>
        <taxon>Spermatophyta</taxon>
        <taxon>Magnoliopsida</taxon>
        <taxon>Ranunculales</taxon>
        <taxon>Ranunculaceae</taxon>
        <taxon>Thalictroideae</taxon>
        <taxon>Thalictrum</taxon>
    </lineage>
</organism>
<evidence type="ECO:0000256" key="1">
    <source>
        <dbReference type="ARBA" id="ARBA00007365"/>
    </source>
</evidence>
<dbReference type="EMBL" id="JABWDY010040735">
    <property type="protein sequence ID" value="KAF5177919.1"/>
    <property type="molecule type" value="Genomic_DNA"/>
</dbReference>
<dbReference type="GO" id="GO:0003755">
    <property type="term" value="F:peptidyl-prolyl cis-trans isomerase activity"/>
    <property type="evidence" value="ECO:0007669"/>
    <property type="project" value="UniProtKB-UniRule"/>
</dbReference>
<dbReference type="InterPro" id="IPR020892">
    <property type="entry name" value="Cyclophilin-type_PPIase_CS"/>
</dbReference>
<keyword evidence="7" id="KW-1185">Reference proteome</keyword>
<evidence type="ECO:0000313" key="6">
    <source>
        <dbReference type="EMBL" id="KAF5177919.1"/>
    </source>
</evidence>
<name>A0A7J6UZ57_THATH</name>
<evidence type="ECO:0000256" key="3">
    <source>
        <dbReference type="ARBA" id="ARBA00023235"/>
    </source>
</evidence>
<dbReference type="EC" id="5.2.1.8" evidence="4"/>
<evidence type="ECO:0000313" key="7">
    <source>
        <dbReference type="Proteomes" id="UP000554482"/>
    </source>
</evidence>
<evidence type="ECO:0000256" key="2">
    <source>
        <dbReference type="ARBA" id="ARBA00023110"/>
    </source>
</evidence>
<dbReference type="SUPFAM" id="SSF50891">
    <property type="entry name" value="Cyclophilin-like"/>
    <property type="match status" value="1"/>
</dbReference>
<dbReference type="Pfam" id="PF00160">
    <property type="entry name" value="Pro_isomerase"/>
    <property type="match status" value="1"/>
</dbReference>
<dbReference type="PANTHER" id="PTHR11071">
    <property type="entry name" value="PEPTIDYL-PROLYL CIS-TRANS ISOMERASE"/>
    <property type="match status" value="1"/>
</dbReference>
<comment type="similarity">
    <text evidence="1 4">Belongs to the cyclophilin-type PPIase family.</text>
</comment>
<sequence>MATCITSLANITPRVAVTQLNLLSSSTPNSSKLHKCPSKSSDITLSSTFFSGSIRVLHPVAPLFQNRNALFSVRAAAEEVQVQSKVTNKVYFDISIGNPQGKFVGRIEIGLFGDDVPQTAENFRALCTGEKGFGYKGSSFHRVIKDFMIQGGDFDKGN</sequence>
<dbReference type="InterPro" id="IPR029000">
    <property type="entry name" value="Cyclophilin-like_dom_sf"/>
</dbReference>
<proteinExistence type="inferred from homology"/>
<comment type="function">
    <text evidence="4">PPIases accelerate the folding of proteins. It catalyzes the cis-trans isomerization of proline imidic peptide bonds in oligopeptides.</text>
</comment>
<comment type="caution">
    <text evidence="6">The sequence shown here is derived from an EMBL/GenBank/DDBJ whole genome shotgun (WGS) entry which is preliminary data.</text>
</comment>
<protein>
    <recommendedName>
        <fullName evidence="4">Peptidyl-prolyl cis-trans isomerase</fullName>
        <shortName evidence="4">PPIase</shortName>
        <ecNumber evidence="4">5.2.1.8</ecNumber>
    </recommendedName>
</protein>
<accession>A0A7J6UZ57</accession>
<dbReference type="InterPro" id="IPR002130">
    <property type="entry name" value="Cyclophilin-type_PPIase_dom"/>
</dbReference>
<dbReference type="PANTHER" id="PTHR11071:SF561">
    <property type="entry name" value="PEPTIDYL-PROLYL CIS-TRANS ISOMERASE D-RELATED"/>
    <property type="match status" value="1"/>
</dbReference>
<feature type="non-terminal residue" evidence="6">
    <location>
        <position position="158"/>
    </location>
</feature>
<evidence type="ECO:0000256" key="4">
    <source>
        <dbReference type="RuleBase" id="RU363019"/>
    </source>
</evidence>
<dbReference type="PROSITE" id="PS00170">
    <property type="entry name" value="CSA_PPIASE_1"/>
    <property type="match status" value="1"/>
</dbReference>
<dbReference type="PRINTS" id="PR00153">
    <property type="entry name" value="CSAPPISMRASE"/>
</dbReference>
<dbReference type="GO" id="GO:0006457">
    <property type="term" value="P:protein folding"/>
    <property type="evidence" value="ECO:0007669"/>
    <property type="project" value="InterPro"/>
</dbReference>
<dbReference type="OrthoDB" id="689163at2759"/>
<dbReference type="GO" id="GO:0005737">
    <property type="term" value="C:cytoplasm"/>
    <property type="evidence" value="ECO:0007669"/>
    <property type="project" value="TreeGrafter"/>
</dbReference>
<dbReference type="PROSITE" id="PS50072">
    <property type="entry name" value="CSA_PPIASE_2"/>
    <property type="match status" value="1"/>
</dbReference>
<feature type="domain" description="PPIase cyclophilin-type" evidence="5">
    <location>
        <begin position="101"/>
        <end position="158"/>
    </location>
</feature>
<dbReference type="GO" id="GO:0016018">
    <property type="term" value="F:cyclosporin A binding"/>
    <property type="evidence" value="ECO:0007669"/>
    <property type="project" value="TreeGrafter"/>
</dbReference>
<dbReference type="Gene3D" id="2.40.100.10">
    <property type="entry name" value="Cyclophilin-like"/>
    <property type="match status" value="1"/>
</dbReference>
<comment type="catalytic activity">
    <reaction evidence="4">
        <text>[protein]-peptidylproline (omega=180) = [protein]-peptidylproline (omega=0)</text>
        <dbReference type="Rhea" id="RHEA:16237"/>
        <dbReference type="Rhea" id="RHEA-COMP:10747"/>
        <dbReference type="Rhea" id="RHEA-COMP:10748"/>
        <dbReference type="ChEBI" id="CHEBI:83833"/>
        <dbReference type="ChEBI" id="CHEBI:83834"/>
        <dbReference type="EC" id="5.2.1.8"/>
    </reaction>
</comment>
<keyword evidence="3 4" id="KW-0413">Isomerase</keyword>
<dbReference type="Proteomes" id="UP000554482">
    <property type="component" value="Unassembled WGS sequence"/>
</dbReference>
<reference evidence="6 7" key="1">
    <citation type="submission" date="2020-06" db="EMBL/GenBank/DDBJ databases">
        <title>Transcriptomic and genomic resources for Thalictrum thalictroides and T. hernandezii: Facilitating candidate gene discovery in an emerging model plant lineage.</title>
        <authorList>
            <person name="Arias T."/>
            <person name="Riano-Pachon D.M."/>
            <person name="Di Stilio V.S."/>
        </authorList>
    </citation>
    <scope>NUCLEOTIDE SEQUENCE [LARGE SCALE GENOMIC DNA]</scope>
    <source>
        <strain evidence="7">cv. WT478/WT964</strain>
        <tissue evidence="6">Leaves</tissue>
    </source>
</reference>
<keyword evidence="2 4" id="KW-0697">Rotamase</keyword>